<dbReference type="PANTHER" id="PTHR38111:SF9">
    <property type="entry name" value="ZN(2)-C6 FUNGAL-TYPE DOMAIN-CONTAINING PROTEIN"/>
    <property type="match status" value="1"/>
</dbReference>
<reference evidence="1" key="1">
    <citation type="journal article" date="2023" name="Mol. Phylogenet. Evol.">
        <title>Genome-scale phylogeny and comparative genomics of the fungal order Sordariales.</title>
        <authorList>
            <person name="Hensen N."/>
            <person name="Bonometti L."/>
            <person name="Westerberg I."/>
            <person name="Brannstrom I.O."/>
            <person name="Guillou S."/>
            <person name="Cros-Aarteil S."/>
            <person name="Calhoun S."/>
            <person name="Haridas S."/>
            <person name="Kuo A."/>
            <person name="Mondo S."/>
            <person name="Pangilinan J."/>
            <person name="Riley R."/>
            <person name="LaButti K."/>
            <person name="Andreopoulos B."/>
            <person name="Lipzen A."/>
            <person name="Chen C."/>
            <person name="Yan M."/>
            <person name="Daum C."/>
            <person name="Ng V."/>
            <person name="Clum A."/>
            <person name="Steindorff A."/>
            <person name="Ohm R.A."/>
            <person name="Martin F."/>
            <person name="Silar P."/>
            <person name="Natvig D.O."/>
            <person name="Lalanne C."/>
            <person name="Gautier V."/>
            <person name="Ament-Velasquez S.L."/>
            <person name="Kruys A."/>
            <person name="Hutchinson M.I."/>
            <person name="Powell A.J."/>
            <person name="Barry K."/>
            <person name="Miller A.N."/>
            <person name="Grigoriev I.V."/>
            <person name="Debuchy R."/>
            <person name="Gladieux P."/>
            <person name="Hiltunen Thoren M."/>
            <person name="Johannesson H."/>
        </authorList>
    </citation>
    <scope>NUCLEOTIDE SEQUENCE</scope>
    <source>
        <strain evidence="1">CBS 315.58</strain>
    </source>
</reference>
<accession>A0AAN6XCI3</accession>
<dbReference type="PANTHER" id="PTHR38111">
    <property type="entry name" value="ZN(2)-C6 FUNGAL-TYPE DOMAIN-CONTAINING PROTEIN-RELATED"/>
    <property type="match status" value="1"/>
</dbReference>
<gene>
    <name evidence="1" type="ORF">QBC40DRAFT_180108</name>
</gene>
<proteinExistence type="predicted"/>
<dbReference type="InterPro" id="IPR053178">
    <property type="entry name" value="Osmoadaptation_assoc"/>
</dbReference>
<protein>
    <submittedName>
        <fullName evidence="1">Uncharacterized protein</fullName>
    </submittedName>
</protein>
<comment type="caution">
    <text evidence="1">The sequence shown here is derived from an EMBL/GenBank/DDBJ whole genome shotgun (WGS) entry which is preliminary data.</text>
</comment>
<reference evidence="1" key="2">
    <citation type="submission" date="2023-05" db="EMBL/GenBank/DDBJ databases">
        <authorList>
            <consortium name="Lawrence Berkeley National Laboratory"/>
            <person name="Steindorff A."/>
            <person name="Hensen N."/>
            <person name="Bonometti L."/>
            <person name="Westerberg I."/>
            <person name="Brannstrom I.O."/>
            <person name="Guillou S."/>
            <person name="Cros-Aarteil S."/>
            <person name="Calhoun S."/>
            <person name="Haridas S."/>
            <person name="Kuo A."/>
            <person name="Mondo S."/>
            <person name="Pangilinan J."/>
            <person name="Riley R."/>
            <person name="Labutti K."/>
            <person name="Andreopoulos B."/>
            <person name="Lipzen A."/>
            <person name="Chen C."/>
            <person name="Yanf M."/>
            <person name="Daum C."/>
            <person name="Ng V."/>
            <person name="Clum A."/>
            <person name="Ohm R."/>
            <person name="Martin F."/>
            <person name="Silar P."/>
            <person name="Natvig D."/>
            <person name="Lalanne C."/>
            <person name="Gautier V."/>
            <person name="Ament-Velasquez S.L."/>
            <person name="Kruys A."/>
            <person name="Hutchinson M.I."/>
            <person name="Powell A.J."/>
            <person name="Barry K."/>
            <person name="Miller A.N."/>
            <person name="Grigoriev I.V."/>
            <person name="Debuchy R."/>
            <person name="Gladieux P."/>
            <person name="Thoren M.H."/>
            <person name="Johannesson H."/>
        </authorList>
    </citation>
    <scope>NUCLEOTIDE SEQUENCE</scope>
    <source>
        <strain evidence="1">CBS 315.58</strain>
    </source>
</reference>
<dbReference type="Proteomes" id="UP001303160">
    <property type="component" value="Unassembled WGS sequence"/>
</dbReference>
<dbReference type="AlphaFoldDB" id="A0AAN6XCI3"/>
<organism evidence="1 2">
    <name type="scientific">Triangularia verruculosa</name>
    <dbReference type="NCBI Taxonomy" id="2587418"/>
    <lineage>
        <taxon>Eukaryota</taxon>
        <taxon>Fungi</taxon>
        <taxon>Dikarya</taxon>
        <taxon>Ascomycota</taxon>
        <taxon>Pezizomycotina</taxon>
        <taxon>Sordariomycetes</taxon>
        <taxon>Sordariomycetidae</taxon>
        <taxon>Sordariales</taxon>
        <taxon>Podosporaceae</taxon>
        <taxon>Triangularia</taxon>
    </lineage>
</organism>
<dbReference type="EMBL" id="MU863956">
    <property type="protein sequence ID" value="KAK4197801.1"/>
    <property type="molecule type" value="Genomic_DNA"/>
</dbReference>
<evidence type="ECO:0000313" key="2">
    <source>
        <dbReference type="Proteomes" id="UP001303160"/>
    </source>
</evidence>
<sequence>MLQPLEFAVRSAVLASTAPVTAFRDEPADYCEGAWAEVLPDLVKTSDNPALASAIKSFAFSILVGEPQRRIPMAAALEAYSVALRSVNDALENPETNSLLELMAAVMCLLFAELVLPSSLESWTAHLEGLGELMQTCEPRFYASGIAHRLFVGARPALIVLRIQSRKSSFLASEEWRKAPFSDIAPSPMQTLMSEATIIPGIIEALSQNLDRHAAVRVLAELEALLERLASWEKSFHRTTAAPLFWFDGDYVWFDSLTTANGLTHCWAFKAICLTSIGKIAISFPDMCPSAQLAHLPQEARRVSALICRSIKYLMQEKMKLFGPTSIVLPLQTAYDTLEAGGSETEKDFAWCRKILESAFKEKRFLSLFFRQR</sequence>
<name>A0AAN6XCI3_9PEZI</name>
<evidence type="ECO:0000313" key="1">
    <source>
        <dbReference type="EMBL" id="KAK4197801.1"/>
    </source>
</evidence>
<keyword evidence="2" id="KW-1185">Reference proteome</keyword>